<dbReference type="InterPro" id="IPR013651">
    <property type="entry name" value="ATP-grasp_RimK-type"/>
</dbReference>
<feature type="domain" description="ATP-grasp fold RimK-type" evidence="1">
    <location>
        <begin position="134"/>
        <end position="300"/>
    </location>
</feature>
<dbReference type="GO" id="GO:0009432">
    <property type="term" value="P:SOS response"/>
    <property type="evidence" value="ECO:0007669"/>
    <property type="project" value="TreeGrafter"/>
</dbReference>
<sequence>MILLWGLLEDSPLALVQAALQRQGAPTFVADQSAVRETALDLTAGADVRARLRVGSRTCDLSQVTAAYIRPYESRRLLSGTDAQEGSAARRHAEALDEGLTLWSELTPALVVNRIEAMAGNSSKPYQSLQIRSSGFEVPDTLITTDPAAAAEFWERHGTVVYKSVSGVRSIVSRLTTAHRDRLADIQWCPTQFQAYVPGTDVRVHVVGNDIFACEILSDADDYRYAAYQGSETKLRPYVLPDDCAGRCVKLAVAMGLLVAGIDLRRTPDDRWYCFEVNPSPGFTYYQEGTQQPIDQAIARLLIDAPRPPAIHC</sequence>
<organism evidence="2 3">
    <name type="scientific">Nitrospira tepida</name>
    <dbReference type="NCBI Taxonomy" id="2973512"/>
    <lineage>
        <taxon>Bacteria</taxon>
        <taxon>Pseudomonadati</taxon>
        <taxon>Nitrospirota</taxon>
        <taxon>Nitrospiria</taxon>
        <taxon>Nitrospirales</taxon>
        <taxon>Nitrospiraceae</taxon>
        <taxon>Nitrospira</taxon>
    </lineage>
</organism>
<dbReference type="EMBL" id="OX365700">
    <property type="protein sequence ID" value="CAI4033579.1"/>
    <property type="molecule type" value="Genomic_DNA"/>
</dbReference>
<accession>A0AA86N2Q9</accession>
<dbReference type="Proteomes" id="UP001179121">
    <property type="component" value="Chromosome"/>
</dbReference>
<dbReference type="GO" id="GO:0005737">
    <property type="term" value="C:cytoplasm"/>
    <property type="evidence" value="ECO:0007669"/>
    <property type="project" value="TreeGrafter"/>
</dbReference>
<dbReference type="Gene3D" id="3.30.470.20">
    <property type="entry name" value="ATP-grasp fold, B domain"/>
    <property type="match status" value="1"/>
</dbReference>
<dbReference type="GO" id="GO:0018169">
    <property type="term" value="F:ribosomal S6-glutamic acid ligase activity"/>
    <property type="evidence" value="ECO:0007669"/>
    <property type="project" value="TreeGrafter"/>
</dbReference>
<proteinExistence type="predicted"/>
<reference evidence="2" key="1">
    <citation type="submission" date="2022-10" db="EMBL/GenBank/DDBJ databases">
        <authorList>
            <person name="Koch H."/>
        </authorList>
    </citation>
    <scope>NUCLEOTIDE SEQUENCE</scope>
    <source>
        <strain evidence="2">DNF</strain>
    </source>
</reference>
<keyword evidence="3" id="KW-1185">Reference proteome</keyword>
<dbReference type="AlphaFoldDB" id="A0AA86N2Q9"/>
<gene>
    <name evidence="2" type="ORF">DNFV4_04020</name>
</gene>
<evidence type="ECO:0000313" key="3">
    <source>
        <dbReference type="Proteomes" id="UP001179121"/>
    </source>
</evidence>
<dbReference type="PANTHER" id="PTHR21621">
    <property type="entry name" value="RIBOSOMAL PROTEIN S6 MODIFICATION PROTEIN"/>
    <property type="match status" value="1"/>
</dbReference>
<dbReference type="Pfam" id="PF08443">
    <property type="entry name" value="RimK"/>
    <property type="match status" value="1"/>
</dbReference>
<dbReference type="KEGG" id="nti:DNFV4_04020"/>
<evidence type="ECO:0000259" key="1">
    <source>
        <dbReference type="Pfam" id="PF08443"/>
    </source>
</evidence>
<dbReference type="SUPFAM" id="SSF56059">
    <property type="entry name" value="Glutathione synthetase ATP-binding domain-like"/>
    <property type="match status" value="1"/>
</dbReference>
<dbReference type="PANTHER" id="PTHR21621:SF0">
    <property type="entry name" value="BETA-CITRYLGLUTAMATE SYNTHASE B-RELATED"/>
    <property type="match status" value="1"/>
</dbReference>
<name>A0AA86N2Q9_9BACT</name>
<dbReference type="RefSeq" id="WP_289270904.1">
    <property type="nucleotide sequence ID" value="NZ_OX365700.1"/>
</dbReference>
<evidence type="ECO:0000313" key="2">
    <source>
        <dbReference type="EMBL" id="CAI4033579.1"/>
    </source>
</evidence>
<protein>
    <submittedName>
        <fullName evidence="2">RimK domain-containing protein ATP-grasp</fullName>
    </submittedName>
</protein>